<gene>
    <name evidence="2" type="ordered locus">AXX17_At3g06340</name>
</gene>
<feature type="transmembrane region" description="Helical" evidence="1">
    <location>
        <begin position="146"/>
        <end position="165"/>
    </location>
</feature>
<feature type="transmembrane region" description="Helical" evidence="1">
    <location>
        <begin position="12"/>
        <end position="29"/>
    </location>
</feature>
<feature type="transmembrane region" description="Helical" evidence="1">
    <location>
        <begin position="88"/>
        <end position="105"/>
    </location>
</feature>
<dbReference type="ExpressionAtlas" id="A0A178VCJ9">
    <property type="expression patterns" value="baseline and differential"/>
</dbReference>
<dbReference type="AlphaFoldDB" id="A0A178VCJ9"/>
<proteinExistence type="predicted"/>
<keyword evidence="1" id="KW-1133">Transmembrane helix</keyword>
<feature type="transmembrane region" description="Helical" evidence="1">
    <location>
        <begin position="171"/>
        <end position="192"/>
    </location>
</feature>
<comment type="caution">
    <text evidence="2">The sequence shown here is derived from an EMBL/GenBank/DDBJ whole genome shotgun (WGS) entry which is preliminary data.</text>
</comment>
<sequence>MEKKISDMDVFVCRGIWYIMTLLSLFGLSKSLNLLWPPGDSSSQSFRDGAVSVTTFYAVTLLRYLFFTAPPSACYKEFTTKLERVPQVLFSTFSANLALALPLIYELLTNKEFELSMSLFTISLFTGGLGLIQLSDKFWMEIGHALYTLFLGWLSCLFSMSNNLYRGDYKVLLLFLISVPHFLLSFGPAYNFSKWEDSDTFSAYRAIEDKLDTHAMNTLSI</sequence>
<feature type="transmembrane region" description="Helical" evidence="1">
    <location>
        <begin position="117"/>
        <end position="134"/>
    </location>
</feature>
<keyword evidence="1" id="KW-0472">Membrane</keyword>
<dbReference type="Proteomes" id="UP000078284">
    <property type="component" value="Chromosome 3"/>
</dbReference>
<reference evidence="3" key="1">
    <citation type="journal article" date="2016" name="Proc. Natl. Acad. Sci. U.S.A.">
        <title>Chromosome-level assembly of Arabidopsis thaliana Ler reveals the extent of translocation and inversion polymorphisms.</title>
        <authorList>
            <person name="Zapata L."/>
            <person name="Ding J."/>
            <person name="Willing E.M."/>
            <person name="Hartwig B."/>
            <person name="Bezdan D."/>
            <person name="Jiao W.B."/>
            <person name="Patel V."/>
            <person name="Velikkakam James G."/>
            <person name="Koornneef M."/>
            <person name="Ossowski S."/>
            <person name="Schneeberger K."/>
        </authorList>
    </citation>
    <scope>NUCLEOTIDE SEQUENCE [LARGE SCALE GENOMIC DNA]</scope>
    <source>
        <strain evidence="3">cv. Landsberg erecta</strain>
    </source>
</reference>
<keyword evidence="1" id="KW-0812">Transmembrane</keyword>
<organism evidence="2 3">
    <name type="scientific">Arabidopsis thaliana</name>
    <name type="common">Mouse-ear cress</name>
    <dbReference type="NCBI Taxonomy" id="3702"/>
    <lineage>
        <taxon>Eukaryota</taxon>
        <taxon>Viridiplantae</taxon>
        <taxon>Streptophyta</taxon>
        <taxon>Embryophyta</taxon>
        <taxon>Tracheophyta</taxon>
        <taxon>Spermatophyta</taxon>
        <taxon>Magnoliopsida</taxon>
        <taxon>eudicotyledons</taxon>
        <taxon>Gunneridae</taxon>
        <taxon>Pentapetalae</taxon>
        <taxon>rosids</taxon>
        <taxon>malvids</taxon>
        <taxon>Brassicales</taxon>
        <taxon>Brassicaceae</taxon>
        <taxon>Camelineae</taxon>
        <taxon>Arabidopsis</taxon>
    </lineage>
</organism>
<protein>
    <recommendedName>
        <fullName evidence="4">Transmembrane protein</fullName>
    </recommendedName>
</protein>
<evidence type="ECO:0000313" key="2">
    <source>
        <dbReference type="EMBL" id="OAP03544.1"/>
    </source>
</evidence>
<evidence type="ECO:0008006" key="4">
    <source>
        <dbReference type="Google" id="ProtNLM"/>
    </source>
</evidence>
<feature type="transmembrane region" description="Helical" evidence="1">
    <location>
        <begin position="49"/>
        <end position="67"/>
    </location>
</feature>
<evidence type="ECO:0000256" key="1">
    <source>
        <dbReference type="SAM" id="Phobius"/>
    </source>
</evidence>
<accession>A0A178VCJ9</accession>
<evidence type="ECO:0000313" key="3">
    <source>
        <dbReference type="Proteomes" id="UP000078284"/>
    </source>
</evidence>
<name>A0A178VCJ9_ARATH</name>
<dbReference type="EMBL" id="LUHQ01000003">
    <property type="protein sequence ID" value="OAP03544.1"/>
    <property type="molecule type" value="Genomic_DNA"/>
</dbReference>